<sequence length="576" mass="66089">MKGKSKLLEQQVEGARASLRMLNSKLVKLDTQLLRQQEIIYKEDFRLQQLEQRVSRMCGEHNEEEKTALENQVRHLSAELEDRTKTATALTNELVSLKSEVYRVKREAHTLQERSGQVEDRLKTSELEVEIATREKVKMDTILQQLLVEQNMMRLQVRRLHGTYQKHVNKVFDLETAKQELELTVQERRQEITLHQQMLLSEHRIAFEENSQLRIEFQARRSKIDKLIKRYEILTSLMAPPEGEEAHTQTYYLIRAAQEKEELQRKGDLLDAETRQAEQELIALENTLAVMNGCNQVFQMSYSKLPDDSEEIKLEKELREEYRVLSIKLRYDMDRMSELKQLIKNLTNELIAVQHDMDPYLQQIEELTQELERKNKDIVAQRERLSRAQIRLKKAIAKSEAKQPDQLNLIRSDIQIRMLKEHVEQLTRDALNCLKSDDLIVEQAQTLLTASGLSYPRTSAQRSRRGSQFSSIHSHVSSPSIALSPASSGSVTPLEISRAPSARSMDARSKTIQDSIISGEDLTVRSELSIPLHTPTTIDLSLQATLPGDASTRAKSQSSTKSQQSKPSSGRSSTGT</sequence>
<feature type="region of interest" description="Disordered" evidence="6">
    <location>
        <begin position="458"/>
        <end position="510"/>
    </location>
</feature>
<dbReference type="GO" id="GO:0036159">
    <property type="term" value="P:inner dynein arm assembly"/>
    <property type="evidence" value="ECO:0007669"/>
    <property type="project" value="InterPro"/>
</dbReference>
<feature type="coiled-coil region" evidence="5">
    <location>
        <begin position="336"/>
        <end position="398"/>
    </location>
</feature>
<feature type="compositionally biased region" description="Low complexity" evidence="6">
    <location>
        <begin position="467"/>
        <end position="490"/>
    </location>
</feature>
<dbReference type="AlphaFoldDB" id="A0A504Z016"/>
<evidence type="ECO:0000256" key="2">
    <source>
        <dbReference type="ARBA" id="ARBA00016725"/>
    </source>
</evidence>
<dbReference type="Proteomes" id="UP000316759">
    <property type="component" value="Unassembled WGS sequence"/>
</dbReference>
<evidence type="ECO:0000256" key="5">
    <source>
        <dbReference type="SAM" id="Coils"/>
    </source>
</evidence>
<evidence type="ECO:0000256" key="4">
    <source>
        <dbReference type="ARBA" id="ARBA00045182"/>
    </source>
</evidence>
<protein>
    <recommendedName>
        <fullName evidence="2">Coiled-coil domain-containing protein 39</fullName>
    </recommendedName>
</protein>
<dbReference type="GO" id="GO:0060285">
    <property type="term" value="P:cilium-dependent cell motility"/>
    <property type="evidence" value="ECO:0007669"/>
    <property type="project" value="TreeGrafter"/>
</dbReference>
<organism evidence="7 8">
    <name type="scientific">Fasciola gigantica</name>
    <name type="common">Giant liver fluke</name>
    <dbReference type="NCBI Taxonomy" id="46835"/>
    <lineage>
        <taxon>Eukaryota</taxon>
        <taxon>Metazoa</taxon>
        <taxon>Spiralia</taxon>
        <taxon>Lophotrochozoa</taxon>
        <taxon>Platyhelminthes</taxon>
        <taxon>Trematoda</taxon>
        <taxon>Digenea</taxon>
        <taxon>Plagiorchiida</taxon>
        <taxon>Echinostomata</taxon>
        <taxon>Echinostomatoidea</taxon>
        <taxon>Fasciolidae</taxon>
        <taxon>Fasciola</taxon>
    </lineage>
</organism>
<dbReference type="EMBL" id="SUNJ01006249">
    <property type="protein sequence ID" value="TPP62960.1"/>
    <property type="molecule type" value="Genomic_DNA"/>
</dbReference>
<feature type="region of interest" description="Disordered" evidence="6">
    <location>
        <begin position="544"/>
        <end position="576"/>
    </location>
</feature>
<dbReference type="Pfam" id="PF24161">
    <property type="entry name" value="CCDC39"/>
    <property type="match status" value="1"/>
</dbReference>
<dbReference type="OrthoDB" id="10259720at2759"/>
<evidence type="ECO:0000256" key="3">
    <source>
        <dbReference type="ARBA" id="ARBA00023054"/>
    </source>
</evidence>
<feature type="coiled-coil region" evidence="5">
    <location>
        <begin position="253"/>
        <end position="280"/>
    </location>
</feature>
<feature type="coiled-coil region" evidence="5">
    <location>
        <begin position="5"/>
        <end position="86"/>
    </location>
</feature>
<dbReference type="InterPro" id="IPR033290">
    <property type="entry name" value="CCDC39"/>
</dbReference>
<dbReference type="GO" id="GO:0003341">
    <property type="term" value="P:cilium movement"/>
    <property type="evidence" value="ECO:0007669"/>
    <property type="project" value="InterPro"/>
</dbReference>
<dbReference type="STRING" id="46835.A0A504Z016"/>
<accession>A0A504Z016</accession>
<dbReference type="GO" id="GO:0005930">
    <property type="term" value="C:axoneme"/>
    <property type="evidence" value="ECO:0007669"/>
    <property type="project" value="InterPro"/>
</dbReference>
<comment type="caution">
    <text evidence="7">The sequence shown here is derived from an EMBL/GenBank/DDBJ whole genome shotgun (WGS) entry which is preliminary data.</text>
</comment>
<feature type="compositionally biased region" description="Low complexity" evidence="6">
    <location>
        <begin position="555"/>
        <end position="576"/>
    </location>
</feature>
<dbReference type="PANTHER" id="PTHR18962">
    <property type="entry name" value="COILED-COIL DOMAIN-CONTAINING PROTEIN 39"/>
    <property type="match status" value="1"/>
</dbReference>
<evidence type="ECO:0000313" key="8">
    <source>
        <dbReference type="Proteomes" id="UP000316759"/>
    </source>
</evidence>
<keyword evidence="3 5" id="KW-0175">Coiled coil</keyword>
<gene>
    <name evidence="7" type="ORF">FGIG_09560</name>
</gene>
<evidence type="ECO:0000256" key="1">
    <source>
        <dbReference type="ARBA" id="ARBA00005805"/>
    </source>
</evidence>
<comment type="similarity">
    <text evidence="1">Belongs to the CCDC39 family.</text>
</comment>
<reference evidence="7 8" key="1">
    <citation type="submission" date="2019-04" db="EMBL/GenBank/DDBJ databases">
        <title>Annotation for the trematode Fasciola gigantica.</title>
        <authorList>
            <person name="Choi Y.-J."/>
        </authorList>
    </citation>
    <scope>NUCLEOTIDE SEQUENCE [LARGE SCALE GENOMIC DNA]</scope>
    <source>
        <strain evidence="7">Uganda_cow_1</strain>
    </source>
</reference>
<comment type="function">
    <text evidence="4">Required for assembly of dynein regulatory complex (DRC) and inner dynein arm (IDA) complexes, which are responsible for ciliary beat regulation, thereby playing a central role in motility in cilia and flagella. Probably acts together with CCDC40 to form a molecular ruler that determines the 96 nanometer (nm) repeat length and arrangements of components in cilia and flagella. Not required for outer dynein arm complexes assembly.</text>
</comment>
<proteinExistence type="inferred from homology"/>
<name>A0A504Z016_FASGI</name>
<dbReference type="PANTHER" id="PTHR18962:SF0">
    <property type="entry name" value="COILED-COIL DOMAIN-CONTAINING PROTEIN 39"/>
    <property type="match status" value="1"/>
</dbReference>
<evidence type="ECO:0000313" key="7">
    <source>
        <dbReference type="EMBL" id="TPP62960.1"/>
    </source>
</evidence>
<keyword evidence="8" id="KW-1185">Reference proteome</keyword>
<evidence type="ECO:0000256" key="6">
    <source>
        <dbReference type="SAM" id="MobiDB-lite"/>
    </source>
</evidence>